<feature type="domain" description="Ferritin/DPS" evidence="3">
    <location>
        <begin position="26"/>
        <end position="162"/>
    </location>
</feature>
<comment type="similarity">
    <text evidence="1 2">Belongs to the Dps family.</text>
</comment>
<proteinExistence type="inferred from homology"/>
<dbReference type="Proteomes" id="UP001652542">
    <property type="component" value="Unassembled WGS sequence"/>
</dbReference>
<gene>
    <name evidence="4" type="ORF">OEW28_10760</name>
</gene>
<dbReference type="PANTHER" id="PTHR42932">
    <property type="entry name" value="GENERAL STRESS PROTEIN 20U"/>
    <property type="match status" value="1"/>
</dbReference>
<dbReference type="CDD" id="cd01043">
    <property type="entry name" value="DPS"/>
    <property type="match status" value="1"/>
</dbReference>
<comment type="caution">
    <text evidence="4">The sequence shown here is derived from an EMBL/GenBank/DDBJ whole genome shotgun (WGS) entry which is preliminary data.</text>
</comment>
<organism evidence="4 5">
    <name type="scientific">Albidovulum marisflavi</name>
    <dbReference type="NCBI Taxonomy" id="2984159"/>
    <lineage>
        <taxon>Bacteria</taxon>
        <taxon>Pseudomonadati</taxon>
        <taxon>Pseudomonadota</taxon>
        <taxon>Alphaproteobacteria</taxon>
        <taxon>Rhodobacterales</taxon>
        <taxon>Paracoccaceae</taxon>
        <taxon>Albidovulum</taxon>
    </lineage>
</organism>
<accession>A0ABT2ZDL3</accession>
<keyword evidence="5" id="KW-1185">Reference proteome</keyword>
<dbReference type="PIRSF" id="PIRSF005900">
    <property type="entry name" value="Dps"/>
    <property type="match status" value="1"/>
</dbReference>
<protein>
    <submittedName>
        <fullName evidence="4">DNA starvation/stationary phase protection protein</fullName>
    </submittedName>
</protein>
<dbReference type="SUPFAM" id="SSF47240">
    <property type="entry name" value="Ferritin-like"/>
    <property type="match status" value="1"/>
</dbReference>
<dbReference type="InterPro" id="IPR002177">
    <property type="entry name" value="DPS_DNA-bd"/>
</dbReference>
<evidence type="ECO:0000256" key="1">
    <source>
        <dbReference type="ARBA" id="ARBA00009497"/>
    </source>
</evidence>
<sequence>MTDAMDVVPGPEKVETGVRNAKAISQALNGALADTYRLVFKTHAYHWNVEGPLFYGIHNLTEDQYKNLFDAADEIAERARALGQLAPARMKDILDFSVVKDCDELPSAEVMVEELARDHEQVARRMHDAIALSDEHNDPVTADLLTQRSAFHETAAWMLRAIAK</sequence>
<evidence type="ECO:0000313" key="4">
    <source>
        <dbReference type="EMBL" id="MCV2869107.1"/>
    </source>
</evidence>
<dbReference type="Gene3D" id="1.20.1260.10">
    <property type="match status" value="1"/>
</dbReference>
<dbReference type="InterPro" id="IPR009078">
    <property type="entry name" value="Ferritin-like_SF"/>
</dbReference>
<dbReference type="InterPro" id="IPR012347">
    <property type="entry name" value="Ferritin-like"/>
</dbReference>
<reference evidence="4 5" key="1">
    <citation type="submission" date="2022-10" db="EMBL/GenBank/DDBJ databases">
        <title>Defluviimonas sp. nov., isolated from ocean surface water.</title>
        <authorList>
            <person name="He W."/>
            <person name="Wang L."/>
            <person name="Zhang D.-F."/>
        </authorList>
    </citation>
    <scope>NUCLEOTIDE SEQUENCE [LARGE SCALE GENOMIC DNA]</scope>
    <source>
        <strain evidence="4 5">WL0002</strain>
    </source>
</reference>
<dbReference type="PRINTS" id="PR01346">
    <property type="entry name" value="HELNAPAPROT"/>
</dbReference>
<evidence type="ECO:0000259" key="3">
    <source>
        <dbReference type="Pfam" id="PF00210"/>
    </source>
</evidence>
<dbReference type="Pfam" id="PF00210">
    <property type="entry name" value="Ferritin"/>
    <property type="match status" value="1"/>
</dbReference>
<dbReference type="PANTHER" id="PTHR42932:SF3">
    <property type="entry name" value="DNA PROTECTION DURING STARVATION PROTEIN"/>
    <property type="match status" value="1"/>
</dbReference>
<dbReference type="RefSeq" id="WP_263734763.1">
    <property type="nucleotide sequence ID" value="NZ_JAOWKY010000002.1"/>
</dbReference>
<evidence type="ECO:0000313" key="5">
    <source>
        <dbReference type="Proteomes" id="UP001652542"/>
    </source>
</evidence>
<name>A0ABT2ZDL3_9RHOB</name>
<dbReference type="InterPro" id="IPR008331">
    <property type="entry name" value="Ferritin_DPS_dom"/>
</dbReference>
<evidence type="ECO:0000256" key="2">
    <source>
        <dbReference type="RuleBase" id="RU003875"/>
    </source>
</evidence>
<dbReference type="EMBL" id="JAOWKY010000002">
    <property type="protein sequence ID" value="MCV2869107.1"/>
    <property type="molecule type" value="Genomic_DNA"/>
</dbReference>